<keyword evidence="4" id="KW-0274">FAD</keyword>
<dbReference type="SUPFAM" id="SSF52402">
    <property type="entry name" value="Adenine nucleotide alpha hydrolases-like"/>
    <property type="match status" value="1"/>
</dbReference>
<dbReference type="Gene3D" id="3.40.50.620">
    <property type="entry name" value="HUPs"/>
    <property type="match status" value="1"/>
</dbReference>
<dbReference type="PANTHER" id="PTHR43153:SF1">
    <property type="entry name" value="ELECTRON TRANSFER FLAVOPROTEIN SUBUNIT ALPHA, MITOCHONDRIAL"/>
    <property type="match status" value="1"/>
</dbReference>
<keyword evidence="3" id="KW-0285">Flavoprotein</keyword>
<dbReference type="Pfam" id="PF01012">
    <property type="entry name" value="ETF"/>
    <property type="match status" value="1"/>
</dbReference>
<dbReference type="InterPro" id="IPR029035">
    <property type="entry name" value="DHS-like_NAD/FAD-binding_dom"/>
</dbReference>
<dbReference type="InterPro" id="IPR014729">
    <property type="entry name" value="Rossmann-like_a/b/a_fold"/>
</dbReference>
<keyword evidence="8" id="KW-1185">Reference proteome</keyword>
<keyword evidence="5" id="KW-0249">Electron transport</keyword>
<dbReference type="PROSITE" id="PS00696">
    <property type="entry name" value="ETF_ALPHA"/>
    <property type="match status" value="1"/>
</dbReference>
<organism evidence="7 8">
    <name type="scientific">Lacimonas salitolerans</name>
    <dbReference type="NCBI Taxonomy" id="1323750"/>
    <lineage>
        <taxon>Bacteria</taxon>
        <taxon>Pseudomonadati</taxon>
        <taxon>Pseudomonadota</taxon>
        <taxon>Alphaproteobacteria</taxon>
        <taxon>Rhodobacterales</taxon>
        <taxon>Paracoccaceae</taxon>
        <taxon>Lacimonas</taxon>
    </lineage>
</organism>
<dbReference type="SUPFAM" id="SSF52467">
    <property type="entry name" value="DHS-like NAD/FAD-binding domain"/>
    <property type="match status" value="1"/>
</dbReference>
<evidence type="ECO:0000256" key="5">
    <source>
        <dbReference type="ARBA" id="ARBA00022982"/>
    </source>
</evidence>
<comment type="similarity">
    <text evidence="1">Belongs to the ETF alpha-subunit/FixB family.</text>
</comment>
<keyword evidence="2" id="KW-0813">Transport</keyword>
<dbReference type="Proteomes" id="UP001597186">
    <property type="component" value="Unassembled WGS sequence"/>
</dbReference>
<dbReference type="PANTHER" id="PTHR43153">
    <property type="entry name" value="ELECTRON TRANSFER FLAVOPROTEIN ALPHA"/>
    <property type="match status" value="1"/>
</dbReference>
<proteinExistence type="inferred from homology"/>
<name>A0ABW4EK61_9RHOB</name>
<sequence>MAVLLLAEVNNGELSMDATAKAVNAAKALGDVTVLCAGASAADAAKEAATIDGVARVLVAEDAALGHRLAEATADLIVSLAGDYSHIVAPATTDAKNVLPRVAALLDVMMLTDVSAIVDADTFERPVYAGNALQTVKSGDATKVISVRTASFDAAGTGNSAPVETVDGAKASGLSEWVEDKVAESDRPDLTSAGVVVSGGRGVGSQDDFALIEKLADKLGAAVGASRAAVDSGFAPNDWQVGQTGKVVAPDLYIAVGISGAIQHLAGMKDSKIIVAINKDEEAPIFQVADYGLVADLFEALPELTEKL</sequence>
<dbReference type="InterPro" id="IPR033947">
    <property type="entry name" value="ETF_alpha_N"/>
</dbReference>
<dbReference type="CDD" id="cd01715">
    <property type="entry name" value="ETF_alpha"/>
    <property type="match status" value="1"/>
</dbReference>
<gene>
    <name evidence="7" type="ORF">ACFTOW_15920</name>
</gene>
<dbReference type="InterPro" id="IPR001308">
    <property type="entry name" value="ETF_a/FixB"/>
</dbReference>
<dbReference type="RefSeq" id="WP_379917476.1">
    <property type="nucleotide sequence ID" value="NZ_JBHUDD010000147.1"/>
</dbReference>
<evidence type="ECO:0000256" key="2">
    <source>
        <dbReference type="ARBA" id="ARBA00022448"/>
    </source>
</evidence>
<protein>
    <submittedName>
        <fullName evidence="7">Electron transfer flavoprotein subunit alpha/FixB family protein</fullName>
    </submittedName>
</protein>
<dbReference type="Gene3D" id="3.40.50.1220">
    <property type="entry name" value="TPP-binding domain"/>
    <property type="match status" value="1"/>
</dbReference>
<dbReference type="InterPro" id="IPR014731">
    <property type="entry name" value="ETF_asu_C"/>
</dbReference>
<reference evidence="8" key="1">
    <citation type="journal article" date="2019" name="Int. J. Syst. Evol. Microbiol.">
        <title>The Global Catalogue of Microorganisms (GCM) 10K type strain sequencing project: providing services to taxonomists for standard genome sequencing and annotation.</title>
        <authorList>
            <consortium name="The Broad Institute Genomics Platform"/>
            <consortium name="The Broad Institute Genome Sequencing Center for Infectious Disease"/>
            <person name="Wu L."/>
            <person name="Ma J."/>
        </authorList>
    </citation>
    <scope>NUCLEOTIDE SEQUENCE [LARGE SCALE GENOMIC DNA]</scope>
    <source>
        <strain evidence="8">CGMCC 1.12477</strain>
    </source>
</reference>
<evidence type="ECO:0000256" key="4">
    <source>
        <dbReference type="ARBA" id="ARBA00022827"/>
    </source>
</evidence>
<comment type="caution">
    <text evidence="7">The sequence shown here is derived from an EMBL/GenBank/DDBJ whole genome shotgun (WGS) entry which is preliminary data.</text>
</comment>
<evidence type="ECO:0000313" key="7">
    <source>
        <dbReference type="EMBL" id="MFD1510872.1"/>
    </source>
</evidence>
<feature type="domain" description="Electron transfer flavoprotein alpha/beta-subunit N-terminal" evidence="6">
    <location>
        <begin position="3"/>
        <end position="181"/>
    </location>
</feature>
<dbReference type="PIRSF" id="PIRSF000089">
    <property type="entry name" value="Electra_flavoP_a"/>
    <property type="match status" value="1"/>
</dbReference>
<accession>A0ABW4EK61</accession>
<dbReference type="Pfam" id="PF00766">
    <property type="entry name" value="ETF_alpha"/>
    <property type="match status" value="1"/>
</dbReference>
<evidence type="ECO:0000256" key="3">
    <source>
        <dbReference type="ARBA" id="ARBA00022630"/>
    </source>
</evidence>
<evidence type="ECO:0000259" key="6">
    <source>
        <dbReference type="SMART" id="SM00893"/>
    </source>
</evidence>
<dbReference type="InterPro" id="IPR018206">
    <property type="entry name" value="ETF_asu_C_CS"/>
</dbReference>
<dbReference type="InterPro" id="IPR014730">
    <property type="entry name" value="ETF_a/b_N"/>
</dbReference>
<evidence type="ECO:0000256" key="1">
    <source>
        <dbReference type="ARBA" id="ARBA00005817"/>
    </source>
</evidence>
<evidence type="ECO:0000313" key="8">
    <source>
        <dbReference type="Proteomes" id="UP001597186"/>
    </source>
</evidence>
<dbReference type="SMART" id="SM00893">
    <property type="entry name" value="ETF"/>
    <property type="match status" value="1"/>
</dbReference>
<dbReference type="EMBL" id="JBHUDD010000147">
    <property type="protein sequence ID" value="MFD1510872.1"/>
    <property type="molecule type" value="Genomic_DNA"/>
</dbReference>